<dbReference type="AlphaFoldDB" id="A0A1X0QGP0"/>
<feature type="signal peptide" evidence="1">
    <location>
        <begin position="1"/>
        <end position="20"/>
    </location>
</feature>
<accession>A0A1X0QGP0</accession>
<name>A0A1X0QGP0_9MICR</name>
<keyword evidence="1" id="KW-0732">Signal</keyword>
<evidence type="ECO:0000313" key="2">
    <source>
        <dbReference type="EMBL" id="ORD98845.1"/>
    </source>
</evidence>
<organism evidence="2 3">
    <name type="scientific">Hepatospora eriocheir</name>
    <dbReference type="NCBI Taxonomy" id="1081669"/>
    <lineage>
        <taxon>Eukaryota</taxon>
        <taxon>Fungi</taxon>
        <taxon>Fungi incertae sedis</taxon>
        <taxon>Microsporidia</taxon>
        <taxon>Hepatosporidae</taxon>
        <taxon>Hepatospora</taxon>
    </lineage>
</organism>
<feature type="chain" id="PRO_5010873266" evidence="1">
    <location>
        <begin position="21"/>
        <end position="57"/>
    </location>
</feature>
<dbReference type="VEuPathDB" id="MicrosporidiaDB:A0H76_2989"/>
<comment type="caution">
    <text evidence="2">The sequence shown here is derived from an EMBL/GenBank/DDBJ whole genome shotgun (WGS) entry which is preliminary data.</text>
</comment>
<evidence type="ECO:0000313" key="3">
    <source>
        <dbReference type="Proteomes" id="UP000192501"/>
    </source>
</evidence>
<reference evidence="2 3" key="1">
    <citation type="journal article" date="2017" name="Environ. Microbiol.">
        <title>Decay of the glycolytic pathway and adaptation to intranuclear parasitism within Enterocytozoonidae microsporidia.</title>
        <authorList>
            <person name="Wiredu Boakye D."/>
            <person name="Jaroenlak P."/>
            <person name="Prachumwat A."/>
            <person name="Williams T.A."/>
            <person name="Bateman K.S."/>
            <person name="Itsathitphaisarn O."/>
            <person name="Sritunyalucksana K."/>
            <person name="Paszkiewicz K.H."/>
            <person name="Moore K.A."/>
            <person name="Stentiford G.D."/>
            <person name="Williams B.A."/>
        </authorList>
    </citation>
    <scope>NUCLEOTIDE SEQUENCE [LARGE SCALE GENOMIC DNA]</scope>
    <source>
        <strain evidence="3">canceri</strain>
    </source>
</reference>
<dbReference type="Proteomes" id="UP000192501">
    <property type="component" value="Unassembled WGS sequence"/>
</dbReference>
<dbReference type="EMBL" id="LTAI01000416">
    <property type="protein sequence ID" value="ORD98845.1"/>
    <property type="molecule type" value="Genomic_DNA"/>
</dbReference>
<protein>
    <submittedName>
        <fullName evidence="2">Uncharacterized protein</fullName>
    </submittedName>
</protein>
<gene>
    <name evidence="2" type="ORF">A0H76_2989</name>
</gene>
<proteinExistence type="predicted"/>
<evidence type="ECO:0000256" key="1">
    <source>
        <dbReference type="SAM" id="SignalP"/>
    </source>
</evidence>
<sequence>MILVLILLLSLLLLDLQIHSRLLYLLHLIFHYLKYNQVLLQIPQHFLLLKPYTQFLP</sequence>